<evidence type="ECO:0000256" key="5">
    <source>
        <dbReference type="PROSITE-ProRule" id="PRU01006"/>
    </source>
</evidence>
<dbReference type="Proteomes" id="UP000271162">
    <property type="component" value="Unassembled WGS sequence"/>
</dbReference>
<dbReference type="GO" id="GO:0005770">
    <property type="term" value="C:late endosome"/>
    <property type="evidence" value="ECO:0007669"/>
    <property type="project" value="TreeGrafter"/>
</dbReference>
<dbReference type="WBParaSite" id="NBR_0001555301-mRNA-1">
    <property type="protein sequence ID" value="NBR_0001555301-mRNA-1"/>
    <property type="gene ID" value="NBR_0001555301"/>
</dbReference>
<dbReference type="Pfam" id="PF23411">
    <property type="entry name" value="Beta-prop_Vps41"/>
    <property type="match status" value="1"/>
</dbReference>
<proteinExistence type="predicted"/>
<dbReference type="PANTHER" id="PTHR12616:SF1">
    <property type="entry name" value="VACUOLAR PROTEIN SORTING-ASSOCIATED PROTEIN 41 HOMOLOG"/>
    <property type="match status" value="1"/>
</dbReference>
<evidence type="ECO:0000259" key="6">
    <source>
        <dbReference type="Pfam" id="PF23411"/>
    </source>
</evidence>
<keyword evidence="3" id="KW-0653">Protein transport</keyword>
<dbReference type="SMART" id="SM00299">
    <property type="entry name" value="CLH"/>
    <property type="match status" value="1"/>
</dbReference>
<evidence type="ECO:0000256" key="4">
    <source>
        <dbReference type="ARBA" id="ARBA00023228"/>
    </source>
</evidence>
<reference evidence="7 8" key="2">
    <citation type="submission" date="2018-11" db="EMBL/GenBank/DDBJ databases">
        <authorList>
            <consortium name="Pathogen Informatics"/>
        </authorList>
    </citation>
    <scope>NUCLEOTIDE SEQUENCE [LARGE SCALE GENOMIC DNA]</scope>
</reference>
<dbReference type="GO" id="GO:0034058">
    <property type="term" value="P:endosomal vesicle fusion"/>
    <property type="evidence" value="ECO:0007669"/>
    <property type="project" value="TreeGrafter"/>
</dbReference>
<name>A0A0N4YFL3_NIPBR</name>
<dbReference type="GO" id="GO:0006623">
    <property type="term" value="P:protein targeting to vacuole"/>
    <property type="evidence" value="ECO:0007669"/>
    <property type="project" value="InterPro"/>
</dbReference>
<dbReference type="InterPro" id="IPR045111">
    <property type="entry name" value="Vps41/Vps8"/>
</dbReference>
<dbReference type="InterPro" id="IPR011990">
    <property type="entry name" value="TPR-like_helical_dom_sf"/>
</dbReference>
<dbReference type="SUPFAM" id="SSF50978">
    <property type="entry name" value="WD40 repeat-like"/>
    <property type="match status" value="1"/>
</dbReference>
<dbReference type="InterPro" id="IPR000547">
    <property type="entry name" value="Clathrin_H-chain/VPS_repeat"/>
</dbReference>
<dbReference type="PROSITE" id="PS50236">
    <property type="entry name" value="CHCR"/>
    <property type="match status" value="1"/>
</dbReference>
<dbReference type="PANTHER" id="PTHR12616">
    <property type="entry name" value="VACUOLAR PROTEIN SORTING VPS41"/>
    <property type="match status" value="1"/>
</dbReference>
<dbReference type="GO" id="GO:0030897">
    <property type="term" value="C:HOPS complex"/>
    <property type="evidence" value="ECO:0007669"/>
    <property type="project" value="TreeGrafter"/>
</dbReference>
<evidence type="ECO:0000313" key="7">
    <source>
        <dbReference type="EMBL" id="VDL79148.1"/>
    </source>
</evidence>
<protein>
    <submittedName>
        <fullName evidence="9">Vps39_2 domain-containing protein</fullName>
    </submittedName>
</protein>
<dbReference type="GO" id="GO:0005764">
    <property type="term" value="C:lysosome"/>
    <property type="evidence" value="ECO:0007669"/>
    <property type="project" value="UniProtKB-SubCell"/>
</dbReference>
<dbReference type="GO" id="GO:0016236">
    <property type="term" value="P:macroautophagy"/>
    <property type="evidence" value="ECO:0007669"/>
    <property type="project" value="TreeGrafter"/>
</dbReference>
<gene>
    <name evidence="7" type="ORF">NBR_LOCUS15554</name>
</gene>
<sequence length="894" mass="101159">MSAIGSSAEEYIEDEVYAKSGGDSSSDDDEILLEPRFKYKRVEGRDAQQLLTSQVLTAIAAHVKLVAVGTQMGYVWVMDHSGFVDHENVPVMRPHRSAVTKLVIDEACNYVMSCANDGKVSISGIGCNQLNHVVNLAVMPRSIALSPTFSLPSASPMFAVGERNMVLYEKKLFNYKEQIIFRGGEKDGFINQCSWRQSLIAFTCDRGTRIFDRLSQRLISLIPPSHDVDRVHSSRFPPSHCWLSDTQLAIAWVDTLTIAVVVSTEGSTVRQAEIHFTWHLEMLCSGVSFLSDSSGVWKEIVVFGLKEIGETEDEESLNDENAEEATEASSTPLVQLCLLAPETYSTFRLLAEDRLSFSTGSNSQPFQYSMAGVPSYESFFLISTSDFVVATPYCAEDTIQWRIENNFLEEAWEFVREKKLEPDSKWDSQSVGRLMIERLLSSGKARHAAARIAEVCASSATEWQWAVEVFERARLCTLIAEYLPTSSPQLESKYYETVLQAALYKDCDLFKRLIQQWPANLYRIAWVIGVTLRRVQEVFSNPSEEDHLSTKEEVDLYHALAQLYVHDRKFDSAVKIYLNLRDQQIFSVIDKYQLFEYVKDHISELMLINPDRALRLLMDNEDSVPAALVMKTLARQPKVQIAYLTKLFNKNEGAEFADQAVHLYAEHDRKKLIPFLKKNENYHINRALEVCRQKNFDDEMILLLGKSGNHMDALDLMLKKYNQIDKAVVYCQEHDDPDLWAHLIEELIKTPAHVAQLLNHSGSSFDPLRVIQQIPTTMAIPGLRDALVNVLRNYEARVELQRGCHESTQGDVNELLKSYLRTQAMSVPITWRTQCSICGAVPLLSSEKRSSELRVFSCGHVAHAGCFLELERQQGTELAACTQCSQSVRDVTVS</sequence>
<dbReference type="GO" id="GO:0009267">
    <property type="term" value="P:cellular response to starvation"/>
    <property type="evidence" value="ECO:0007669"/>
    <property type="project" value="TreeGrafter"/>
</dbReference>
<keyword evidence="4" id="KW-0458">Lysosome</keyword>
<keyword evidence="8" id="KW-1185">Reference proteome</keyword>
<dbReference type="EMBL" id="UYSL01021786">
    <property type="protein sequence ID" value="VDL79148.1"/>
    <property type="molecule type" value="Genomic_DNA"/>
</dbReference>
<dbReference type="Gene3D" id="1.25.40.10">
    <property type="entry name" value="Tetratricopeptide repeat domain"/>
    <property type="match status" value="1"/>
</dbReference>
<dbReference type="OMA" id="PQLVWQD"/>
<feature type="domain" description="Vps41 beta-propeller" evidence="6">
    <location>
        <begin position="38"/>
        <end position="391"/>
    </location>
</feature>
<dbReference type="STRING" id="27835.A0A0N4YFL3"/>
<keyword evidence="2" id="KW-0813">Transport</keyword>
<feature type="repeat" description="CHCR" evidence="5">
    <location>
        <begin position="614"/>
        <end position="756"/>
    </location>
</feature>
<evidence type="ECO:0000313" key="9">
    <source>
        <dbReference type="WBParaSite" id="NBR_0001555301-mRNA-1"/>
    </source>
</evidence>
<evidence type="ECO:0000256" key="1">
    <source>
        <dbReference type="ARBA" id="ARBA00004371"/>
    </source>
</evidence>
<dbReference type="InterPro" id="IPR057780">
    <property type="entry name" value="Beta-prop_Vps41"/>
</dbReference>
<evidence type="ECO:0000256" key="2">
    <source>
        <dbReference type="ARBA" id="ARBA00022448"/>
    </source>
</evidence>
<reference evidence="9" key="1">
    <citation type="submission" date="2017-02" db="UniProtKB">
        <authorList>
            <consortium name="WormBaseParasite"/>
        </authorList>
    </citation>
    <scope>IDENTIFICATION</scope>
</reference>
<organism evidence="9">
    <name type="scientific">Nippostrongylus brasiliensis</name>
    <name type="common">Rat hookworm</name>
    <dbReference type="NCBI Taxonomy" id="27835"/>
    <lineage>
        <taxon>Eukaryota</taxon>
        <taxon>Metazoa</taxon>
        <taxon>Ecdysozoa</taxon>
        <taxon>Nematoda</taxon>
        <taxon>Chromadorea</taxon>
        <taxon>Rhabditida</taxon>
        <taxon>Rhabditina</taxon>
        <taxon>Rhabditomorpha</taxon>
        <taxon>Strongyloidea</taxon>
        <taxon>Heligmosomidae</taxon>
        <taxon>Nippostrongylus</taxon>
    </lineage>
</organism>
<dbReference type="InterPro" id="IPR036322">
    <property type="entry name" value="WD40_repeat_dom_sf"/>
</dbReference>
<accession>A0A0N4YFL3</accession>
<evidence type="ECO:0000256" key="3">
    <source>
        <dbReference type="ARBA" id="ARBA00022927"/>
    </source>
</evidence>
<comment type="subcellular location">
    <subcellularLocation>
        <location evidence="1">Lysosome</location>
    </subcellularLocation>
</comment>
<dbReference type="Pfam" id="PF23556">
    <property type="entry name" value="TPR_Vps41"/>
    <property type="match status" value="1"/>
</dbReference>
<dbReference type="AlphaFoldDB" id="A0A0N4YFL3"/>
<evidence type="ECO:0000313" key="8">
    <source>
        <dbReference type="Proteomes" id="UP000271162"/>
    </source>
</evidence>
<dbReference type="SUPFAM" id="SSF57850">
    <property type="entry name" value="RING/U-box"/>
    <property type="match status" value="1"/>
</dbReference>